<proteinExistence type="predicted"/>
<protein>
    <submittedName>
        <fullName evidence="1">Uncharacterized protein</fullName>
    </submittedName>
</protein>
<dbReference type="AlphaFoldDB" id="A0A1I8EYH4"/>
<organism evidence="1">
    <name type="scientific">Wuchereria bancrofti</name>
    <dbReference type="NCBI Taxonomy" id="6293"/>
    <lineage>
        <taxon>Eukaryota</taxon>
        <taxon>Metazoa</taxon>
        <taxon>Ecdysozoa</taxon>
        <taxon>Nematoda</taxon>
        <taxon>Chromadorea</taxon>
        <taxon>Rhabditida</taxon>
        <taxon>Spirurina</taxon>
        <taxon>Spiruromorpha</taxon>
        <taxon>Filarioidea</taxon>
        <taxon>Onchocercidae</taxon>
        <taxon>Wuchereria</taxon>
    </lineage>
</organism>
<name>A0A1I8EYH4_WUCBA</name>
<evidence type="ECO:0000313" key="1">
    <source>
        <dbReference type="WBParaSite" id="maker-PairedContig_70-snap-gene-0.1-mRNA-1"/>
    </source>
</evidence>
<reference evidence="1" key="1">
    <citation type="submission" date="2016-11" db="UniProtKB">
        <authorList>
            <consortium name="WormBaseParasite"/>
        </authorList>
    </citation>
    <scope>IDENTIFICATION</scope>
    <source>
        <strain evidence="1">pt0022</strain>
    </source>
</reference>
<sequence>MEFALIQLSPNKWNRSNEIQYSYGWLGVKCQLTTNFVLAEDGRGKLGRFDTMWYGNHFVIDELQASLIINEKHNHDKL</sequence>
<dbReference type="WBParaSite" id="maker-PairedContig_70-snap-gene-0.1-mRNA-1">
    <property type="protein sequence ID" value="maker-PairedContig_70-snap-gene-0.1-mRNA-1"/>
    <property type="gene ID" value="maker-PairedContig_70-snap-gene-0.1"/>
</dbReference>
<accession>A0A1I8EYH4</accession>